<dbReference type="Gene3D" id="3.30.70.890">
    <property type="entry name" value="GHMP kinase, C-terminal domain"/>
    <property type="match status" value="1"/>
</dbReference>
<dbReference type="InterPro" id="IPR006205">
    <property type="entry name" value="Mev_gal_kin"/>
</dbReference>
<evidence type="ECO:0000259" key="10">
    <source>
        <dbReference type="Pfam" id="PF00288"/>
    </source>
</evidence>
<keyword evidence="6" id="KW-0067">ATP-binding</keyword>
<evidence type="ECO:0000256" key="4">
    <source>
        <dbReference type="ARBA" id="ARBA00022741"/>
    </source>
</evidence>
<sequence length="219" mass="23899">MGIGSSAAVSVGITKALSQYQEILPLPEHLLIQANSIHQALQGKEGSGIDVTCSFADQGVIECTKNSVNNHNWSILSWPNGLHLKVLSTSQDGSTKRLVKNYRRASNLYPKEFKSAQNQFLDITQNLSSAWKSEDVDLIICLLRAYDAQIKKLDKIGAIGIYTQAHTEIQNIASRYNVFYKPSGAGGGGIGLAISSSMDALNDFSDKIGKAAWNIRWLD</sequence>
<accession>A0A382EER6</accession>
<dbReference type="AlphaFoldDB" id="A0A382EER6"/>
<dbReference type="InterPro" id="IPR036554">
    <property type="entry name" value="GHMP_kinase_C_sf"/>
</dbReference>
<dbReference type="SUPFAM" id="SSF54211">
    <property type="entry name" value="Ribosomal protein S5 domain 2-like"/>
    <property type="match status" value="1"/>
</dbReference>
<dbReference type="PANTHER" id="PTHR43290">
    <property type="entry name" value="MEVALONATE KINASE"/>
    <property type="match status" value="1"/>
</dbReference>
<dbReference type="GO" id="GO:0005524">
    <property type="term" value="F:ATP binding"/>
    <property type="evidence" value="ECO:0007669"/>
    <property type="project" value="UniProtKB-KW"/>
</dbReference>
<keyword evidence="8" id="KW-0443">Lipid metabolism</keyword>
<comment type="pathway">
    <text evidence="9">Isoprenoid biosynthesis; isopentenyl diphosphate biosynthesis via mevalonate pathway; isopentenyl diphosphate from (R)-mevalonate: step 1/3.</text>
</comment>
<dbReference type="Gene3D" id="3.30.230.10">
    <property type="match status" value="1"/>
</dbReference>
<evidence type="ECO:0000256" key="1">
    <source>
        <dbReference type="ARBA" id="ARBA00022490"/>
    </source>
</evidence>
<reference evidence="11" key="1">
    <citation type="submission" date="2018-05" db="EMBL/GenBank/DDBJ databases">
        <authorList>
            <person name="Lanie J.A."/>
            <person name="Ng W.-L."/>
            <person name="Kazmierczak K.M."/>
            <person name="Andrzejewski T.M."/>
            <person name="Davidsen T.M."/>
            <person name="Wayne K.J."/>
            <person name="Tettelin H."/>
            <person name="Glass J.I."/>
            <person name="Rusch D."/>
            <person name="Podicherti R."/>
            <person name="Tsui H.-C.T."/>
            <person name="Winkler M.E."/>
        </authorList>
    </citation>
    <scope>NUCLEOTIDE SEQUENCE</scope>
</reference>
<dbReference type="EMBL" id="UINC01043887">
    <property type="protein sequence ID" value="SVB48554.1"/>
    <property type="molecule type" value="Genomic_DNA"/>
</dbReference>
<evidence type="ECO:0000256" key="6">
    <source>
        <dbReference type="ARBA" id="ARBA00022840"/>
    </source>
</evidence>
<name>A0A382EER6_9ZZZZ</name>
<feature type="domain" description="GHMP kinase N-terminal" evidence="10">
    <location>
        <begin position="2"/>
        <end position="55"/>
    </location>
</feature>
<keyword evidence="2" id="KW-0444">Lipid biosynthesis</keyword>
<dbReference type="GO" id="GO:0005829">
    <property type="term" value="C:cytosol"/>
    <property type="evidence" value="ECO:0007669"/>
    <property type="project" value="TreeGrafter"/>
</dbReference>
<dbReference type="SUPFAM" id="SSF55060">
    <property type="entry name" value="GHMP Kinase, C-terminal domain"/>
    <property type="match status" value="1"/>
</dbReference>
<evidence type="ECO:0000313" key="11">
    <source>
        <dbReference type="EMBL" id="SVB48554.1"/>
    </source>
</evidence>
<protein>
    <recommendedName>
        <fullName evidence="10">GHMP kinase N-terminal domain-containing protein</fullName>
    </recommendedName>
</protein>
<evidence type="ECO:0000256" key="9">
    <source>
        <dbReference type="ARBA" id="ARBA00029438"/>
    </source>
</evidence>
<dbReference type="GO" id="GO:0019287">
    <property type="term" value="P:isopentenyl diphosphate biosynthetic process, mevalonate pathway"/>
    <property type="evidence" value="ECO:0007669"/>
    <property type="project" value="TreeGrafter"/>
</dbReference>
<evidence type="ECO:0000256" key="3">
    <source>
        <dbReference type="ARBA" id="ARBA00022679"/>
    </source>
</evidence>
<dbReference type="InterPro" id="IPR014721">
    <property type="entry name" value="Ribsml_uS5_D2-typ_fold_subgr"/>
</dbReference>
<dbReference type="GO" id="GO:0004496">
    <property type="term" value="F:mevalonate kinase activity"/>
    <property type="evidence" value="ECO:0007669"/>
    <property type="project" value="InterPro"/>
</dbReference>
<keyword evidence="4" id="KW-0547">Nucleotide-binding</keyword>
<keyword evidence="3" id="KW-0808">Transferase</keyword>
<dbReference type="InterPro" id="IPR020568">
    <property type="entry name" value="Ribosomal_Su5_D2-typ_SF"/>
</dbReference>
<keyword evidence="7" id="KW-0460">Magnesium</keyword>
<dbReference type="InterPro" id="IPR006204">
    <property type="entry name" value="GHMP_kinase_N_dom"/>
</dbReference>
<proteinExistence type="predicted"/>
<organism evidence="11">
    <name type="scientific">marine metagenome</name>
    <dbReference type="NCBI Taxonomy" id="408172"/>
    <lineage>
        <taxon>unclassified sequences</taxon>
        <taxon>metagenomes</taxon>
        <taxon>ecological metagenomes</taxon>
    </lineage>
</organism>
<evidence type="ECO:0000256" key="8">
    <source>
        <dbReference type="ARBA" id="ARBA00023098"/>
    </source>
</evidence>
<dbReference type="PANTHER" id="PTHR43290:SF2">
    <property type="entry name" value="MEVALONATE KINASE"/>
    <property type="match status" value="1"/>
</dbReference>
<gene>
    <name evidence="11" type="ORF">METZ01_LOCUS201408</name>
</gene>
<evidence type="ECO:0000256" key="2">
    <source>
        <dbReference type="ARBA" id="ARBA00022516"/>
    </source>
</evidence>
<dbReference type="Pfam" id="PF00288">
    <property type="entry name" value="GHMP_kinases_N"/>
    <property type="match status" value="1"/>
</dbReference>
<keyword evidence="5" id="KW-0418">Kinase</keyword>
<keyword evidence="1" id="KW-0963">Cytoplasm</keyword>
<evidence type="ECO:0000256" key="7">
    <source>
        <dbReference type="ARBA" id="ARBA00022842"/>
    </source>
</evidence>
<evidence type="ECO:0000256" key="5">
    <source>
        <dbReference type="ARBA" id="ARBA00022777"/>
    </source>
</evidence>